<dbReference type="EMBL" id="CAVMJV010000001">
    <property type="protein sequence ID" value="CAK5006479.1"/>
    <property type="molecule type" value="Genomic_DNA"/>
</dbReference>
<protein>
    <submittedName>
        <fullName evidence="1">Uncharacterized protein</fullName>
    </submittedName>
</protein>
<dbReference type="Proteomes" id="UP001497535">
    <property type="component" value="Unassembled WGS sequence"/>
</dbReference>
<comment type="caution">
    <text evidence="1">The sequence shown here is derived from an EMBL/GenBank/DDBJ whole genome shotgun (WGS) entry which is preliminary data.</text>
</comment>
<reference evidence="1" key="1">
    <citation type="submission" date="2023-11" db="EMBL/GenBank/DDBJ databases">
        <authorList>
            <person name="Poullet M."/>
        </authorList>
    </citation>
    <scope>NUCLEOTIDE SEQUENCE</scope>
    <source>
        <strain evidence="1">E1834</strain>
    </source>
</reference>
<organism evidence="1 2">
    <name type="scientific">Meloidogyne enterolobii</name>
    <name type="common">Root-knot nematode worm</name>
    <name type="synonym">Meloidogyne mayaguensis</name>
    <dbReference type="NCBI Taxonomy" id="390850"/>
    <lineage>
        <taxon>Eukaryota</taxon>
        <taxon>Metazoa</taxon>
        <taxon>Ecdysozoa</taxon>
        <taxon>Nematoda</taxon>
        <taxon>Chromadorea</taxon>
        <taxon>Rhabditida</taxon>
        <taxon>Tylenchina</taxon>
        <taxon>Tylenchomorpha</taxon>
        <taxon>Tylenchoidea</taxon>
        <taxon>Meloidogynidae</taxon>
        <taxon>Meloidogyninae</taxon>
        <taxon>Meloidogyne</taxon>
    </lineage>
</organism>
<name>A0ACB0XKT5_MELEN</name>
<sequence length="219" mass="25852">MNKLLVQQLALKNKLKKQEDMENNNKKLSPSIIPTTNKNSEITKILSELINVENKKFYIRNSRYGISVEFMFKRKLDDFLDKSNINLLNLYKKFEPNPAPVNSIELEDLMEGRNLNKHVPSYFFMDLYLAIELLRSMPFYEELSISDKKYLLLNVSMMIRTLDSNYYSSLLQNTHTLTLPNNSTPILMLNNKINKIKMRDENNSLIFLNTFVIFYQNIF</sequence>
<proteinExistence type="predicted"/>
<keyword evidence="2" id="KW-1185">Reference proteome</keyword>
<evidence type="ECO:0000313" key="1">
    <source>
        <dbReference type="EMBL" id="CAK5006479.1"/>
    </source>
</evidence>
<accession>A0ACB0XKT5</accession>
<evidence type="ECO:0000313" key="2">
    <source>
        <dbReference type="Proteomes" id="UP001497535"/>
    </source>
</evidence>
<gene>
    <name evidence="1" type="ORF">MENTE1834_LOCUS503</name>
</gene>